<dbReference type="eggNOG" id="ENOG502RWHG">
    <property type="taxonomic scope" value="Eukaryota"/>
</dbReference>
<dbReference type="EMBL" id="CM001208">
    <property type="protein sequence ID" value="EGP82528.1"/>
    <property type="molecule type" value="Genomic_DNA"/>
</dbReference>
<dbReference type="InterPro" id="IPR001810">
    <property type="entry name" value="F-box_dom"/>
</dbReference>
<organism evidence="3 4">
    <name type="scientific">Zymoseptoria tritici (strain CBS 115943 / IPO323)</name>
    <name type="common">Speckled leaf blotch fungus</name>
    <name type="synonym">Septoria tritici</name>
    <dbReference type="NCBI Taxonomy" id="336722"/>
    <lineage>
        <taxon>Eukaryota</taxon>
        <taxon>Fungi</taxon>
        <taxon>Dikarya</taxon>
        <taxon>Ascomycota</taxon>
        <taxon>Pezizomycotina</taxon>
        <taxon>Dothideomycetes</taxon>
        <taxon>Dothideomycetidae</taxon>
        <taxon>Mycosphaerellales</taxon>
        <taxon>Mycosphaerellaceae</taxon>
        <taxon>Zymoseptoria</taxon>
    </lineage>
</organism>
<dbReference type="InParanoid" id="F9XPU7"/>
<feature type="region of interest" description="Disordered" evidence="1">
    <location>
        <begin position="1063"/>
        <end position="1089"/>
    </location>
</feature>
<accession>F9XPU7</accession>
<evidence type="ECO:0000313" key="4">
    <source>
        <dbReference type="Proteomes" id="UP000008062"/>
    </source>
</evidence>
<dbReference type="Proteomes" id="UP000008062">
    <property type="component" value="Chromosome 13"/>
</dbReference>
<evidence type="ECO:0000259" key="2">
    <source>
        <dbReference type="SMART" id="SM00256"/>
    </source>
</evidence>
<protein>
    <recommendedName>
        <fullName evidence="2">F-box domain-containing protein</fullName>
    </recommendedName>
</protein>
<feature type="domain" description="F-box" evidence="2">
    <location>
        <begin position="26"/>
        <end position="65"/>
    </location>
</feature>
<name>F9XPU7_ZYMTI</name>
<dbReference type="RefSeq" id="XP_003847552.1">
    <property type="nucleotide sequence ID" value="XM_003847504.1"/>
</dbReference>
<sequence>MPQDPQTTYIDYHSMALFRPFDNGMLPAEMVELIAQKLPQEDLGSFRQASRMCAAGVSKVFKENLRSLRVRLATESSIANAIKIVNHADLGAAVQELILVDNHADDPANHDFSSSRDGDELRLGHARAARRKARTTYSQQTSMRECGSDRRLLTQLFDKCDEIGIKEMVFESENCGDWDEEGYWNEDLQKDCRKGQWEACDNHCFMAVMLAVVSSGTSFDTFRMNVGEGCGIPMTLYGAQLEKGMICRAALSRFKHLDLMLNVESRDTGFESAQAREFLATMAKLDIRGLAIAYLSTESADHDYAPALHQILEQQFPTIQMLVFGEVNLSWRSLVPFLKRHKSLRRMKLLDTTIEDVPREVSHKDFCDELSRASEIPEVTETCLCAERASAREGKRPAMAQSATLPGMPAEMFDLIVESTERKDLKHLRLVSRECAAKVLNTFRKRCFTRLEVMLATESSITNTIDIIKHPDFGRTVKCLWLVDDTATDPTRFWSNPEYDRLNRDTMSLEKAVAAFNAQRSMRGSGQDRRLLKQLFRECGEVAVKSVHFQSYDGGQWSATGEWQVEADIPTEWQAGDDHCLFTVMLAIASSTVQFDNFSMTAEHGRGIPISQYGSQPQKGVICKAALSHFDVLNLCVCAHDLDDGRLKQDAREFWSMMTELKIRSLEVQGWKHDEGEDGPTLTTLMEHDFPYMTSLILHQFRLGWDDLVSFLRRQKSLRNLELLFTTVCNTPQDLDNKSPASGTRSTSSLIHYPADYHFAHAHGKSIAVAAHQAQKRRREYGNDRKLLTELFDKCRENGRMPSIHFKSHRDGSRSLQWLRDAGCRTNWSNADVTKNKEPDSDDYCLTTVMLAIVSSGASVDTFSMDVAAGQGIHLGRNERDMHKGTVYVAALYHFKALDLVLNVCEQDQEDSHQFARDFITKIAKLNVRSLKIIPVSRYEWHLDLSPVAALMKLEFPLLESLDFEYVSVDWKILIAFCKRHKKLRQLALPGSLVTGTPDGIDAGYVLCAEIEFLTGVAEVMPARPYGSWKTCFARDSQIAFQSPNAHDPVIFVVEALHPGHPAFEHSKPPRKPLVTATSPFNRQKHTIQ</sequence>
<evidence type="ECO:0000256" key="1">
    <source>
        <dbReference type="SAM" id="MobiDB-lite"/>
    </source>
</evidence>
<keyword evidence="4" id="KW-1185">Reference proteome</keyword>
<proteinExistence type="predicted"/>
<dbReference type="SMART" id="SM00256">
    <property type="entry name" value="FBOX"/>
    <property type="match status" value="2"/>
</dbReference>
<dbReference type="AlphaFoldDB" id="F9XPU7"/>
<gene>
    <name evidence="3" type="ORF">MYCGRDRAFT_97322</name>
</gene>
<feature type="domain" description="F-box" evidence="2">
    <location>
        <begin position="408"/>
        <end position="447"/>
    </location>
</feature>
<dbReference type="KEGG" id="ztr:MYCGRDRAFT_97322"/>
<reference evidence="3 4" key="1">
    <citation type="journal article" date="2011" name="PLoS Genet.">
        <title>Finished genome of the fungal wheat pathogen Mycosphaerella graminicola reveals dispensome structure, chromosome plasticity, and stealth pathogenesis.</title>
        <authorList>
            <person name="Goodwin S.B."/>
            <person name="Ben M'barek S."/>
            <person name="Dhillon B."/>
            <person name="Wittenberg A.H.J."/>
            <person name="Crane C.F."/>
            <person name="Hane J.K."/>
            <person name="Foster A.J."/>
            <person name="Van der Lee T.A.J."/>
            <person name="Grimwood J."/>
            <person name="Aerts A."/>
            <person name="Antoniw J."/>
            <person name="Bailey A."/>
            <person name="Bluhm B."/>
            <person name="Bowler J."/>
            <person name="Bristow J."/>
            <person name="van der Burgt A."/>
            <person name="Canto-Canche B."/>
            <person name="Churchill A.C.L."/>
            <person name="Conde-Ferraez L."/>
            <person name="Cools H.J."/>
            <person name="Coutinho P.M."/>
            <person name="Csukai M."/>
            <person name="Dehal P."/>
            <person name="De Wit P."/>
            <person name="Donzelli B."/>
            <person name="van de Geest H.C."/>
            <person name="van Ham R.C.H.J."/>
            <person name="Hammond-Kosack K.E."/>
            <person name="Henrissat B."/>
            <person name="Kilian A."/>
            <person name="Kobayashi A.K."/>
            <person name="Koopmann E."/>
            <person name="Kourmpetis Y."/>
            <person name="Kuzniar A."/>
            <person name="Lindquist E."/>
            <person name="Lombard V."/>
            <person name="Maliepaard C."/>
            <person name="Martins N."/>
            <person name="Mehrabi R."/>
            <person name="Nap J.P.H."/>
            <person name="Ponomarenko A."/>
            <person name="Rudd J.J."/>
            <person name="Salamov A."/>
            <person name="Schmutz J."/>
            <person name="Schouten H.J."/>
            <person name="Shapiro H."/>
            <person name="Stergiopoulos I."/>
            <person name="Torriani S.F.F."/>
            <person name="Tu H."/>
            <person name="de Vries R.P."/>
            <person name="Waalwijk C."/>
            <person name="Ware S.B."/>
            <person name="Wiebenga A."/>
            <person name="Zwiers L.-H."/>
            <person name="Oliver R.P."/>
            <person name="Grigoriev I.V."/>
            <person name="Kema G.H.J."/>
        </authorList>
    </citation>
    <scope>NUCLEOTIDE SEQUENCE [LARGE SCALE GENOMIC DNA]</scope>
    <source>
        <strain evidence="4">CBS 115943 / IPO323</strain>
    </source>
</reference>
<dbReference type="OrthoDB" id="10447671at2759"/>
<evidence type="ECO:0000313" key="3">
    <source>
        <dbReference type="EMBL" id="EGP82528.1"/>
    </source>
</evidence>
<dbReference type="GeneID" id="13400837"/>
<dbReference type="HOGENOM" id="CLU_284862_0_0_1"/>